<evidence type="ECO:0000256" key="1">
    <source>
        <dbReference type="SAM" id="MobiDB-lite"/>
    </source>
</evidence>
<organism evidence="3 4">
    <name type="scientific">Hominimerdicola aceti</name>
    <dbReference type="NCBI Taxonomy" id="2981726"/>
    <lineage>
        <taxon>Bacteria</taxon>
        <taxon>Bacillati</taxon>
        <taxon>Bacillota</taxon>
        <taxon>Clostridia</taxon>
        <taxon>Eubacteriales</taxon>
        <taxon>Oscillospiraceae</taxon>
        <taxon>Hominimerdicola</taxon>
    </lineage>
</organism>
<feature type="compositionally biased region" description="Low complexity" evidence="1">
    <location>
        <begin position="69"/>
        <end position="87"/>
    </location>
</feature>
<keyword evidence="2" id="KW-0812">Transmembrane</keyword>
<reference evidence="3 4" key="1">
    <citation type="journal article" date="2021" name="ISME Commun">
        <title>Automated analysis of genomic sequences facilitates high-throughput and comprehensive description of bacteria.</title>
        <authorList>
            <person name="Hitch T.C.A."/>
        </authorList>
    </citation>
    <scope>NUCLEOTIDE SEQUENCE [LARGE SCALE GENOMIC DNA]</scope>
    <source>
        <strain evidence="3 4">Sanger_31</strain>
    </source>
</reference>
<dbReference type="EMBL" id="JAOQJZ010000013">
    <property type="protein sequence ID" value="MCU6706605.1"/>
    <property type="molecule type" value="Genomic_DNA"/>
</dbReference>
<evidence type="ECO:0000313" key="4">
    <source>
        <dbReference type="Proteomes" id="UP001208131"/>
    </source>
</evidence>
<sequence length="450" mass="49602">MKKINAFYCIKTPSDWKESVLMYDKPTEKNKTKLTGFQLAGAVLAALLLVVGGAMTLFRDEGDIEITPSASSAAQEESSAQDSSQTAEIDYGKAAEEGLLKLISDDEIVIEGIFAGATSNGDCYIFVDKIYSSAKPYVEVNDDIKDVYDVASLMSANRVLRFKVDFGVKDKTTGKAVYAQDIDIGSAVVIGTKFEDDISFVTAYDIVTHYDTTEDWQGDGMGTQLYSELCSAVAAVHDIDTSTDEGEKKMKQQVLQCAVDAGRGGMLTDSDVEIVSNYKQRTDSLGIKWQALSNCSAYDYVTSKITIDFPISVTPLKDYKNTTAEVVKTTDEGAVVKIGERYYSITSNWNNAVKFSMADVNGEKDFDGIYTHKANFFDDNKQWILDVRFVSHLSAFFNDDFKIYLNEVDTPEEISDKTDNSDVVMTYHSIYTRSGEVVYPGGSGDIIKGK</sequence>
<dbReference type="AlphaFoldDB" id="A0AAE3LIK4"/>
<name>A0AAE3LIK4_9FIRM</name>
<comment type="caution">
    <text evidence="3">The sequence shown here is derived from an EMBL/GenBank/DDBJ whole genome shotgun (WGS) entry which is preliminary data.</text>
</comment>
<keyword evidence="4" id="KW-1185">Reference proteome</keyword>
<dbReference type="Proteomes" id="UP001208131">
    <property type="component" value="Unassembled WGS sequence"/>
</dbReference>
<keyword evidence="2" id="KW-0472">Membrane</keyword>
<evidence type="ECO:0000313" key="3">
    <source>
        <dbReference type="EMBL" id="MCU6706605.1"/>
    </source>
</evidence>
<feature type="region of interest" description="Disordered" evidence="1">
    <location>
        <begin position="68"/>
        <end position="87"/>
    </location>
</feature>
<evidence type="ECO:0000256" key="2">
    <source>
        <dbReference type="SAM" id="Phobius"/>
    </source>
</evidence>
<gene>
    <name evidence="3" type="ORF">OCV57_11810</name>
</gene>
<feature type="transmembrane region" description="Helical" evidence="2">
    <location>
        <begin position="39"/>
        <end position="58"/>
    </location>
</feature>
<accession>A0AAE3LIK4</accession>
<keyword evidence="2" id="KW-1133">Transmembrane helix</keyword>
<dbReference type="RefSeq" id="WP_267301715.1">
    <property type="nucleotide sequence ID" value="NZ_JAOQJZ010000013.1"/>
</dbReference>
<proteinExistence type="predicted"/>
<protein>
    <submittedName>
        <fullName evidence="3">Uncharacterized protein</fullName>
    </submittedName>
</protein>